<dbReference type="PANTHER" id="PTHR43571">
    <property type="entry name" value="NADP-SPECIFIC GLUTAMATE DEHYDROGENASE 1-RELATED"/>
    <property type="match status" value="1"/>
</dbReference>
<feature type="binding site" evidence="6">
    <location>
        <position position="390"/>
    </location>
    <ligand>
        <name>substrate</name>
    </ligand>
</feature>
<proteinExistence type="inferred from homology"/>
<evidence type="ECO:0000256" key="8">
    <source>
        <dbReference type="RuleBase" id="RU004417"/>
    </source>
</evidence>
<dbReference type="RefSeq" id="WP_106869857.1">
    <property type="nucleotide sequence ID" value="NZ_CP053841.1"/>
</dbReference>
<evidence type="ECO:0000259" key="9">
    <source>
        <dbReference type="SMART" id="SM00839"/>
    </source>
</evidence>
<keyword evidence="6" id="KW-0547">Nucleotide-binding</keyword>
<dbReference type="GO" id="GO:0005829">
    <property type="term" value="C:cytosol"/>
    <property type="evidence" value="ECO:0007669"/>
    <property type="project" value="TreeGrafter"/>
</dbReference>
<feature type="active site" description="Proton donor" evidence="5">
    <location>
        <position position="132"/>
    </location>
</feature>
<keyword evidence="11" id="KW-1185">Reference proteome</keyword>
<dbReference type="Pfam" id="PF00208">
    <property type="entry name" value="ELFV_dehydrog"/>
    <property type="match status" value="1"/>
</dbReference>
<dbReference type="Gene3D" id="1.10.285.10">
    <property type="entry name" value="Glutamate Dehydrogenase, chain A, domain 3"/>
    <property type="match status" value="2"/>
</dbReference>
<protein>
    <recommendedName>
        <fullName evidence="4">Glutamate dehydrogenase</fullName>
    </recommendedName>
</protein>
<evidence type="ECO:0000313" key="11">
    <source>
        <dbReference type="Proteomes" id="UP000240535"/>
    </source>
</evidence>
<dbReference type="InterPro" id="IPR006097">
    <property type="entry name" value="Glu/Leu/Phe/Val/Trp_DH_dimer"/>
</dbReference>
<dbReference type="SUPFAM" id="SSF53223">
    <property type="entry name" value="Aminoacid dehydrogenase-like, N-terminal domain"/>
    <property type="match status" value="1"/>
</dbReference>
<feature type="domain" description="Glutamate/phenylalanine/leucine/valine/L-tryptophan dehydrogenase C-terminal" evidence="9">
    <location>
        <begin position="208"/>
        <end position="456"/>
    </location>
</feature>
<evidence type="ECO:0000256" key="2">
    <source>
        <dbReference type="ARBA" id="ARBA00011643"/>
    </source>
</evidence>
<dbReference type="NCBIfam" id="NF006929">
    <property type="entry name" value="PRK09414.1"/>
    <property type="match status" value="1"/>
</dbReference>
<feature type="binding site" evidence="6">
    <location>
        <position position="96"/>
    </location>
    <ligand>
        <name>substrate</name>
    </ligand>
</feature>
<accession>A0A2P8R423</accession>
<keyword evidence="6" id="KW-0520">NAD</keyword>
<dbReference type="OrthoDB" id="9803297at2"/>
<dbReference type="FunFam" id="1.10.285.10:FF:000001">
    <property type="entry name" value="Glutamate dehydrogenase"/>
    <property type="match status" value="1"/>
</dbReference>
<evidence type="ECO:0000256" key="6">
    <source>
        <dbReference type="PIRSR" id="PIRSR000185-2"/>
    </source>
</evidence>
<evidence type="ECO:0000256" key="7">
    <source>
        <dbReference type="PIRSR" id="PIRSR000185-3"/>
    </source>
</evidence>
<feature type="binding site" evidence="6">
    <location>
        <position position="171"/>
    </location>
    <ligand>
        <name>substrate</name>
    </ligand>
</feature>
<dbReference type="InterPro" id="IPR033922">
    <property type="entry name" value="NAD_bind_Glu_DH"/>
</dbReference>
<dbReference type="GO" id="GO:0006537">
    <property type="term" value="P:glutamate biosynthetic process"/>
    <property type="evidence" value="ECO:0007669"/>
    <property type="project" value="TreeGrafter"/>
</dbReference>
<organism evidence="10 11">
    <name type="scientific">Campylobacter blaseri</name>
    <dbReference type="NCBI Taxonomy" id="2042961"/>
    <lineage>
        <taxon>Bacteria</taxon>
        <taxon>Pseudomonadati</taxon>
        <taxon>Campylobacterota</taxon>
        <taxon>Epsilonproteobacteria</taxon>
        <taxon>Campylobacterales</taxon>
        <taxon>Campylobacteraceae</taxon>
        <taxon>Campylobacter</taxon>
    </lineage>
</organism>
<feature type="site" description="Important for catalysis" evidence="7">
    <location>
        <position position="172"/>
    </location>
</feature>
<dbReference type="InterPro" id="IPR046346">
    <property type="entry name" value="Aminoacid_DH-like_N_sf"/>
</dbReference>
<dbReference type="EMBL" id="PDHH01000001">
    <property type="protein sequence ID" value="PSM53250.1"/>
    <property type="molecule type" value="Genomic_DNA"/>
</dbReference>
<dbReference type="Gene3D" id="3.40.50.10860">
    <property type="entry name" value="Leucine Dehydrogenase, chain A, domain 1"/>
    <property type="match status" value="1"/>
</dbReference>
<feature type="binding site" evidence="6">
    <location>
        <position position="117"/>
    </location>
    <ligand>
        <name>substrate</name>
    </ligand>
</feature>
<dbReference type="InterPro" id="IPR050724">
    <property type="entry name" value="Glu_Leu_Phe_Val_DH"/>
</dbReference>
<dbReference type="Gene3D" id="3.40.50.720">
    <property type="entry name" value="NAD(P)-binding Rossmann-like Domain"/>
    <property type="match status" value="1"/>
</dbReference>
<reference evidence="11" key="1">
    <citation type="submission" date="2017-10" db="EMBL/GenBank/DDBJ databases">
        <title>Campylobacter species from seals.</title>
        <authorList>
            <person name="Gilbert M.J."/>
            <person name="Zomer A.L."/>
            <person name="Timmerman A.J."/>
            <person name="Duim B."/>
            <person name="Wagenaar J.A."/>
        </authorList>
    </citation>
    <scope>NUCLEOTIDE SEQUENCE [LARGE SCALE GENOMIC DNA]</scope>
    <source>
        <strain evidence="11">17S00004-5</strain>
    </source>
</reference>
<dbReference type="SUPFAM" id="SSF51735">
    <property type="entry name" value="NAD(P)-binding Rossmann-fold domains"/>
    <property type="match status" value="1"/>
</dbReference>
<name>A0A2P8R423_9BACT</name>
<evidence type="ECO:0000256" key="4">
    <source>
        <dbReference type="PIRNR" id="PIRNR000185"/>
    </source>
</evidence>
<dbReference type="InterPro" id="IPR006095">
    <property type="entry name" value="Glu/Leu/Phe/Val/Trp_DH"/>
</dbReference>
<dbReference type="CDD" id="cd05313">
    <property type="entry name" value="NAD_bind_2_Glu_DH"/>
    <property type="match status" value="1"/>
</dbReference>
<dbReference type="InterPro" id="IPR014362">
    <property type="entry name" value="Glu_DH"/>
</dbReference>
<evidence type="ECO:0000256" key="3">
    <source>
        <dbReference type="ARBA" id="ARBA00023002"/>
    </source>
</evidence>
<comment type="subunit">
    <text evidence="2">Homohexamer.</text>
</comment>
<comment type="similarity">
    <text evidence="1 4 8">Belongs to the Glu/Leu/Phe/Val dehydrogenases family.</text>
</comment>
<dbReference type="Pfam" id="PF02812">
    <property type="entry name" value="ELFV_dehydrog_N"/>
    <property type="match status" value="1"/>
</dbReference>
<comment type="caution">
    <text evidence="10">The sequence shown here is derived from an EMBL/GenBank/DDBJ whole genome shotgun (WGS) entry which is preliminary data.</text>
</comment>
<dbReference type="PIRSF" id="PIRSF000185">
    <property type="entry name" value="Glu_DH"/>
    <property type="match status" value="1"/>
</dbReference>
<evidence type="ECO:0000313" key="10">
    <source>
        <dbReference type="EMBL" id="PSM53250.1"/>
    </source>
</evidence>
<dbReference type="PANTHER" id="PTHR43571:SF1">
    <property type="entry name" value="NADP-SPECIFIC GLUTAMATE DEHYDROGENASE 1-RELATED"/>
    <property type="match status" value="1"/>
</dbReference>
<dbReference type="InterPro" id="IPR036291">
    <property type="entry name" value="NAD(P)-bd_dom_sf"/>
</dbReference>
<dbReference type="FunFam" id="3.40.50.10860:FF:000002">
    <property type="entry name" value="Glutamate dehydrogenase"/>
    <property type="match status" value="1"/>
</dbReference>
<dbReference type="FunFam" id="3.40.50.720:FF:000030">
    <property type="entry name" value="Glutamate dehydrogenase"/>
    <property type="match status" value="1"/>
</dbReference>
<dbReference type="GO" id="GO:0000166">
    <property type="term" value="F:nucleotide binding"/>
    <property type="evidence" value="ECO:0007669"/>
    <property type="project" value="UniProtKB-KW"/>
</dbReference>
<keyword evidence="3 4" id="KW-0560">Oxidoreductase</keyword>
<dbReference type="InterPro" id="IPR033524">
    <property type="entry name" value="Glu/Leu/Phe/Val_DH_AS"/>
</dbReference>
<dbReference type="InterPro" id="IPR006096">
    <property type="entry name" value="Glu/Leu/Phe/Val/Trp_DH_C"/>
</dbReference>
<dbReference type="PRINTS" id="PR00082">
    <property type="entry name" value="GLFDHDRGNASE"/>
</dbReference>
<gene>
    <name evidence="10" type="ORF">CQ405_01525</name>
</gene>
<dbReference type="Proteomes" id="UP000240535">
    <property type="component" value="Unassembled WGS sequence"/>
</dbReference>
<dbReference type="AlphaFoldDB" id="A0A2P8R423"/>
<feature type="binding site" evidence="6">
    <location>
        <position position="246"/>
    </location>
    <ligand>
        <name>NAD(+)</name>
        <dbReference type="ChEBI" id="CHEBI:57540"/>
    </ligand>
</feature>
<evidence type="ECO:0000256" key="1">
    <source>
        <dbReference type="ARBA" id="ARBA00006382"/>
    </source>
</evidence>
<evidence type="ECO:0000256" key="5">
    <source>
        <dbReference type="PIRSR" id="PIRSR000185-1"/>
    </source>
</evidence>
<dbReference type="SMART" id="SM00839">
    <property type="entry name" value="ELFV_dehydrog"/>
    <property type="match status" value="1"/>
</dbReference>
<feature type="binding site" evidence="6">
    <location>
        <position position="215"/>
    </location>
    <ligand>
        <name>NAD(+)</name>
        <dbReference type="ChEBI" id="CHEBI:57540"/>
    </ligand>
</feature>
<dbReference type="PROSITE" id="PS00074">
    <property type="entry name" value="GLFV_DEHYDROGENASE"/>
    <property type="match status" value="1"/>
</dbReference>
<dbReference type="GO" id="GO:0004354">
    <property type="term" value="F:glutamate dehydrogenase (NADP+) activity"/>
    <property type="evidence" value="ECO:0007669"/>
    <property type="project" value="TreeGrafter"/>
</dbReference>
<feature type="binding site" evidence="6">
    <location>
        <position position="120"/>
    </location>
    <ligand>
        <name>substrate</name>
    </ligand>
</feature>
<sequence>MSAKSNAKNYVNDVLNTVKIVSPRQPIFHQAATEVLQSLVPLFEREPKYQKHSVLDRIVLPEKTTIFRTVYIDDKGKACVHFGYRVEFNSALGPYKGGLRFHPTVNLDVLKFLGFEQIFKNSLTGLNIGGAKGGANFDPKGKSDGEIMRFCQAFASELSKLIGDVKDVPAGDIGVGAREIGYMYGQYKKITSRFDGAFTGKGLSWGGSLVRTEATGYGSVYFAEELLKTKNDNLEGKTCTISGSGNVAIYTAQKLYHYGAKPIAVSDSSGYIYDKEGIDVELLKELKEVKRERISEYAKIKPSAKFVSVSKYPKDRNGIWDVPCDAAFPSATQNELNLEDAKTLYNNGCRLVCEGANMPSNLEAIDFFLSKKDLLFGPAKAANAGGVAVSALEMAQNASMTSWSFEEVDTKLQNIMKHIFKISYEASKEFGDEGNIVLGSNIAGFRKVADAMIDQGYI</sequence>